<proteinExistence type="predicted"/>
<dbReference type="RefSeq" id="WP_243407230.1">
    <property type="nucleotide sequence ID" value="NZ_FZMO01000046.1"/>
</dbReference>
<sequence>MHDLVVRGGRVVDGTGAPARVADVAVDDGRIVEIDAVSEGGRRTIEAGGRVIAPGFVDVHTRLVGHSAIRRVVMGGEATERAATAAELEAMKELLRAGLRAGGVGFSSTWAQSHHDAAGRPVPSRAAPAAATRSTCSWTSSSRTS</sequence>
<dbReference type="GO" id="GO:0005829">
    <property type="term" value="C:cytosol"/>
    <property type="evidence" value="ECO:0007669"/>
    <property type="project" value="TreeGrafter"/>
</dbReference>
<dbReference type="AlphaFoldDB" id="A0A2I2KLD1"/>
<dbReference type="PANTHER" id="PTHR11647">
    <property type="entry name" value="HYDRANTOINASE/DIHYDROPYRIMIDINASE FAMILY MEMBER"/>
    <property type="match status" value="1"/>
</dbReference>
<dbReference type="GO" id="GO:0016812">
    <property type="term" value="F:hydrolase activity, acting on carbon-nitrogen (but not peptide) bonds, in cyclic amides"/>
    <property type="evidence" value="ECO:0007669"/>
    <property type="project" value="TreeGrafter"/>
</dbReference>
<dbReference type="InterPro" id="IPR050378">
    <property type="entry name" value="Metallo-dep_Hydrolases_sf"/>
</dbReference>
<evidence type="ECO:0008006" key="4">
    <source>
        <dbReference type="Google" id="ProtNLM"/>
    </source>
</evidence>
<evidence type="ECO:0000313" key="3">
    <source>
        <dbReference type="Proteomes" id="UP000234331"/>
    </source>
</evidence>
<protein>
    <recommendedName>
        <fullName evidence="4">Amidohydrolase 3 domain-containing protein</fullName>
    </recommendedName>
</protein>
<gene>
    <name evidence="2" type="ORF">FRACA_140062</name>
</gene>
<dbReference type="Gene3D" id="3.20.20.140">
    <property type="entry name" value="Metal-dependent hydrolases"/>
    <property type="match status" value="1"/>
</dbReference>
<dbReference type="InterPro" id="IPR011059">
    <property type="entry name" value="Metal-dep_hydrolase_composite"/>
</dbReference>
<dbReference type="InterPro" id="IPR032466">
    <property type="entry name" value="Metal_Hydrolase"/>
</dbReference>
<dbReference type="Proteomes" id="UP000234331">
    <property type="component" value="Unassembled WGS sequence"/>
</dbReference>
<organism evidence="2 3">
    <name type="scientific">Frankia canadensis</name>
    <dbReference type="NCBI Taxonomy" id="1836972"/>
    <lineage>
        <taxon>Bacteria</taxon>
        <taxon>Bacillati</taxon>
        <taxon>Actinomycetota</taxon>
        <taxon>Actinomycetes</taxon>
        <taxon>Frankiales</taxon>
        <taxon>Frankiaceae</taxon>
        <taxon>Frankia</taxon>
    </lineage>
</organism>
<evidence type="ECO:0000256" key="1">
    <source>
        <dbReference type="SAM" id="MobiDB-lite"/>
    </source>
</evidence>
<keyword evidence="3" id="KW-1185">Reference proteome</keyword>
<dbReference type="PANTHER" id="PTHR11647:SF1">
    <property type="entry name" value="COLLAPSIN RESPONSE MEDIATOR PROTEIN"/>
    <property type="match status" value="1"/>
</dbReference>
<dbReference type="Gene3D" id="2.30.40.10">
    <property type="entry name" value="Urease, subunit C, domain 1"/>
    <property type="match status" value="1"/>
</dbReference>
<dbReference type="SUPFAM" id="SSF51338">
    <property type="entry name" value="Composite domain of metallo-dependent hydrolases"/>
    <property type="match status" value="1"/>
</dbReference>
<evidence type="ECO:0000313" key="2">
    <source>
        <dbReference type="EMBL" id="SNQ46463.1"/>
    </source>
</evidence>
<feature type="region of interest" description="Disordered" evidence="1">
    <location>
        <begin position="114"/>
        <end position="145"/>
    </location>
</feature>
<accession>A0A2I2KLD1</accession>
<reference evidence="2 3" key="1">
    <citation type="submission" date="2017-06" db="EMBL/GenBank/DDBJ databases">
        <authorList>
            <person name="Kim H.J."/>
            <person name="Triplett B.A."/>
        </authorList>
    </citation>
    <scope>NUCLEOTIDE SEQUENCE [LARGE SCALE GENOMIC DNA]</scope>
    <source>
        <strain evidence="2">FRACA_ARgP5</strain>
    </source>
</reference>
<dbReference type="SUPFAM" id="SSF51556">
    <property type="entry name" value="Metallo-dependent hydrolases"/>
    <property type="match status" value="1"/>
</dbReference>
<dbReference type="EMBL" id="FZMO01000046">
    <property type="protein sequence ID" value="SNQ46463.1"/>
    <property type="molecule type" value="Genomic_DNA"/>
</dbReference>
<name>A0A2I2KLD1_9ACTN</name>
<feature type="compositionally biased region" description="Low complexity" evidence="1">
    <location>
        <begin position="119"/>
        <end position="145"/>
    </location>
</feature>